<dbReference type="InterPro" id="IPR052387">
    <property type="entry name" value="Fibrocystin"/>
</dbReference>
<dbReference type="SUPFAM" id="SSF81296">
    <property type="entry name" value="E set domains"/>
    <property type="match status" value="1"/>
</dbReference>
<dbReference type="Pfam" id="PF01833">
    <property type="entry name" value="TIG"/>
    <property type="match status" value="1"/>
</dbReference>
<evidence type="ECO:0000313" key="6">
    <source>
        <dbReference type="Proteomes" id="UP000663873"/>
    </source>
</evidence>
<proteinExistence type="predicted"/>
<dbReference type="Proteomes" id="UP000663848">
    <property type="component" value="Unassembled WGS sequence"/>
</dbReference>
<dbReference type="AlphaFoldDB" id="A0A822D7D5"/>
<keyword evidence="6" id="KW-1185">Reference proteome</keyword>
<protein>
    <recommendedName>
        <fullName evidence="2">IPT/TIG domain-containing protein</fullName>
    </recommendedName>
</protein>
<dbReference type="InterPro" id="IPR013783">
    <property type="entry name" value="Ig-like_fold"/>
</dbReference>
<dbReference type="EMBL" id="CAJOBR010056052">
    <property type="protein sequence ID" value="CAF5061816.1"/>
    <property type="molecule type" value="Genomic_DNA"/>
</dbReference>
<gene>
    <name evidence="4" type="ORF">QYT958_LOCUS42706</name>
    <name evidence="3" type="ORF">UJA718_LOCUS44066</name>
</gene>
<evidence type="ECO:0000313" key="3">
    <source>
        <dbReference type="EMBL" id="CAF4865646.1"/>
    </source>
</evidence>
<comment type="caution">
    <text evidence="4">The sequence shown here is derived from an EMBL/GenBank/DDBJ whole genome shotgun (WGS) entry which is preliminary data.</text>
</comment>
<evidence type="ECO:0000256" key="1">
    <source>
        <dbReference type="ARBA" id="ARBA00022729"/>
    </source>
</evidence>
<accession>A0A822D7D5</accession>
<dbReference type="InterPro" id="IPR014756">
    <property type="entry name" value="Ig_E-set"/>
</dbReference>
<keyword evidence="1" id="KW-0732">Signal</keyword>
<dbReference type="Proteomes" id="UP000663873">
    <property type="component" value="Unassembled WGS sequence"/>
</dbReference>
<dbReference type="EMBL" id="CAJOBP010065529">
    <property type="protein sequence ID" value="CAF4865646.1"/>
    <property type="molecule type" value="Genomic_DNA"/>
</dbReference>
<feature type="non-terminal residue" evidence="4">
    <location>
        <position position="76"/>
    </location>
</feature>
<dbReference type="Gene3D" id="2.60.40.10">
    <property type="entry name" value="Immunoglobulins"/>
    <property type="match status" value="1"/>
</dbReference>
<feature type="non-terminal residue" evidence="4">
    <location>
        <position position="1"/>
    </location>
</feature>
<dbReference type="PANTHER" id="PTHR46769">
    <property type="entry name" value="POLYCYSTIC KIDNEY AND HEPATIC DISEASE 1 (AUTOSOMAL RECESSIVE)-LIKE 1"/>
    <property type="match status" value="1"/>
</dbReference>
<name>A0A822D7D5_9BILA</name>
<evidence type="ECO:0000313" key="5">
    <source>
        <dbReference type="Proteomes" id="UP000663848"/>
    </source>
</evidence>
<dbReference type="PANTHER" id="PTHR46769:SF2">
    <property type="entry name" value="FIBROCYSTIN-L ISOFORM 2 PRECURSOR-RELATED"/>
    <property type="match status" value="1"/>
</dbReference>
<organism evidence="4 5">
    <name type="scientific">Rotaria socialis</name>
    <dbReference type="NCBI Taxonomy" id="392032"/>
    <lineage>
        <taxon>Eukaryota</taxon>
        <taxon>Metazoa</taxon>
        <taxon>Spiralia</taxon>
        <taxon>Gnathifera</taxon>
        <taxon>Rotifera</taxon>
        <taxon>Eurotatoria</taxon>
        <taxon>Bdelloidea</taxon>
        <taxon>Philodinida</taxon>
        <taxon>Philodinidae</taxon>
        <taxon>Rotaria</taxon>
    </lineage>
</organism>
<feature type="domain" description="IPT/TIG" evidence="2">
    <location>
        <begin position="13"/>
        <end position="72"/>
    </location>
</feature>
<evidence type="ECO:0000313" key="4">
    <source>
        <dbReference type="EMBL" id="CAF5061816.1"/>
    </source>
</evidence>
<dbReference type="InterPro" id="IPR002909">
    <property type="entry name" value="IPT_dom"/>
</dbReference>
<evidence type="ECO:0000259" key="2">
    <source>
        <dbReference type="Pfam" id="PF01833"/>
    </source>
</evidence>
<reference evidence="4" key="1">
    <citation type="submission" date="2021-02" db="EMBL/GenBank/DDBJ databases">
        <authorList>
            <person name="Nowell W R."/>
        </authorList>
    </citation>
    <scope>NUCLEOTIDE SEQUENCE</scope>
</reference>
<sequence length="76" mass="7696">SVSYIYQANLTATITSISPTRGGTGGGTTLTITGTNFPTSIGGVTVSITDVQCSVQTVSSTSIICLTGSYNQTTIQ</sequence>